<organism evidence="2 3">
    <name type="scientific">Metschnikowia aff. pulcherrima</name>
    <dbReference type="NCBI Taxonomy" id="2163413"/>
    <lineage>
        <taxon>Eukaryota</taxon>
        <taxon>Fungi</taxon>
        <taxon>Dikarya</taxon>
        <taxon>Ascomycota</taxon>
        <taxon>Saccharomycotina</taxon>
        <taxon>Pichiomycetes</taxon>
        <taxon>Metschnikowiaceae</taxon>
        <taxon>Metschnikowia</taxon>
    </lineage>
</organism>
<sequence length="833" mass="93525">MSIEGKQAAADELVLRFEPKSMDSLDARIIQYKYALVKLERLTKAIDEVLSETGKASNQLALVHYMIYLASNLFAINESGFFPKLEALENYKAPKSVSVVTSHIVTHIPYDMRDQAIVPLDKLPSVASSASCLKAFRAVCLACQDGYQKRYMNASKEIGNDAYLSDLDMLFRNEFYNPTRDFDMTFKCELFGYSSLIFCLDARATSSSDYSEASLIDIDISALFSIVQGTSRTLESQKALINEYKAIKQAPNTSQERKLQALPHSAYALHRVLFWALRLNELYFILRKFGRQIFIANHDHLHDQKFFSFVTNGARFREILNEIDANFFNTKKNGVLIATITRFLRMDSKHEITSKTVLDFVGFIHQSVVYIENLLKVLKEFGYAWLASELAFRAPHNLPIENLLKVNEVVEEERVKELKARRRRAQMLADQKAKQNSVPKPNSLPVKKVPAESLAKFKASEKFPSSNGSSKENDGHRLQPVNAHSPISKPTDFRSLQYLQRQSSSSSLQSSTSASIILEEKPNTSVINGRRRSSSQPISYNAAATALKSSNGSTPTKQEFFIRSPSGSIKRANLMTKKPLASSVTSPLSNRRQTMDVVEETKESIQPKVEVRRTASQKFQQHLLEASRSGALYSKEKETFSNVVFDPNNPSATNLRRQSKQTPLEISPPKDDPSSAKADATPPSSISSQIPTRAQITKRNTRRNSVVIQSDNLSRLSDLSRDSMISTLSQSSSMTESIIMKRVRFTGVPEYTPAEDAPASQSSKILKNFAALKISAVKGTTVKRKDEAFKREESQLFKQHIHDGEPLPLQPNGGIYAPGSQITLKFSRFKNRF</sequence>
<feature type="region of interest" description="Disordered" evidence="1">
    <location>
        <begin position="644"/>
        <end position="703"/>
    </location>
</feature>
<name>A0A4P6XNU8_9ASCO</name>
<dbReference type="Proteomes" id="UP000292447">
    <property type="component" value="Chromosome IV"/>
</dbReference>
<evidence type="ECO:0000313" key="3">
    <source>
        <dbReference type="Proteomes" id="UP000292447"/>
    </source>
</evidence>
<feature type="compositionally biased region" description="Polar residues" evidence="1">
    <location>
        <begin position="692"/>
        <end position="703"/>
    </location>
</feature>
<evidence type="ECO:0000313" key="2">
    <source>
        <dbReference type="EMBL" id="QBM89172.1"/>
    </source>
</evidence>
<feature type="compositionally biased region" description="Polar residues" evidence="1">
    <location>
        <begin position="648"/>
        <end position="664"/>
    </location>
</feature>
<dbReference type="EMBL" id="CP034459">
    <property type="protein sequence ID" value="QBM89172.1"/>
    <property type="molecule type" value="Genomic_DNA"/>
</dbReference>
<feature type="region of interest" description="Disordered" evidence="1">
    <location>
        <begin position="423"/>
        <end position="446"/>
    </location>
</feature>
<feature type="compositionally biased region" description="Low complexity" evidence="1">
    <location>
        <begin position="682"/>
        <end position="691"/>
    </location>
</feature>
<keyword evidence="3" id="KW-1185">Reference proteome</keyword>
<evidence type="ECO:0000256" key="1">
    <source>
        <dbReference type="SAM" id="MobiDB-lite"/>
    </source>
</evidence>
<feature type="region of interest" description="Disordered" evidence="1">
    <location>
        <begin position="460"/>
        <end position="490"/>
    </location>
</feature>
<reference evidence="3" key="1">
    <citation type="submission" date="2019-03" db="EMBL/GenBank/DDBJ databases">
        <title>Snf2 controls pulcherriminic acid biosynthesis and connects pigmentation and antifungal activity of the yeast Metschnikowia pulcherrima.</title>
        <authorList>
            <person name="Gore-Lloyd D."/>
            <person name="Sumann I."/>
            <person name="Brachmann A.O."/>
            <person name="Schneeberger K."/>
            <person name="Ortiz-Merino R.A."/>
            <person name="Moreno-Beltran M."/>
            <person name="Schlaefli M."/>
            <person name="Kirner P."/>
            <person name="Santos Kron A."/>
            <person name="Wolfe K.H."/>
            <person name="Piel J."/>
            <person name="Ahrens C.H."/>
            <person name="Henk D."/>
            <person name="Freimoser F.M."/>
        </authorList>
    </citation>
    <scope>NUCLEOTIDE SEQUENCE [LARGE SCALE GENOMIC DNA]</scope>
    <source>
        <strain evidence="3">APC 1.2</strain>
    </source>
</reference>
<dbReference type="AlphaFoldDB" id="A0A4P6XNU8"/>
<protein>
    <submittedName>
        <fullName evidence="2">Uncharacterized protein</fullName>
    </submittedName>
</protein>
<accession>A0A4P6XNU8</accession>
<dbReference type="STRING" id="2163413.A0A4P6XNU8"/>
<gene>
    <name evidence="2" type="ORF">METSCH_D02350</name>
</gene>
<proteinExistence type="predicted"/>